<comment type="caution">
    <text evidence="1">The sequence shown here is derived from an EMBL/GenBank/DDBJ whole genome shotgun (WGS) entry which is preliminary data.</text>
</comment>
<gene>
    <name evidence="1" type="ORF">BpHYR1_042450</name>
</gene>
<accession>A0A3M7QWF4</accession>
<dbReference type="Proteomes" id="UP000276133">
    <property type="component" value="Unassembled WGS sequence"/>
</dbReference>
<protein>
    <submittedName>
        <fullName evidence="1">Uncharacterized protein</fullName>
    </submittedName>
</protein>
<keyword evidence="2" id="KW-1185">Reference proteome</keyword>
<reference evidence="1 2" key="1">
    <citation type="journal article" date="2018" name="Sci. Rep.">
        <title>Genomic signatures of local adaptation to the degree of environmental predictability in rotifers.</title>
        <authorList>
            <person name="Franch-Gras L."/>
            <person name="Hahn C."/>
            <person name="Garcia-Roger E.M."/>
            <person name="Carmona M.J."/>
            <person name="Serra M."/>
            <person name="Gomez A."/>
        </authorList>
    </citation>
    <scope>NUCLEOTIDE SEQUENCE [LARGE SCALE GENOMIC DNA]</scope>
    <source>
        <strain evidence="1">HYR1</strain>
    </source>
</reference>
<proteinExistence type="predicted"/>
<dbReference type="AlphaFoldDB" id="A0A3M7QWF4"/>
<dbReference type="EMBL" id="REGN01004915">
    <property type="protein sequence ID" value="RNA15672.1"/>
    <property type="molecule type" value="Genomic_DNA"/>
</dbReference>
<name>A0A3M7QWF4_BRAPC</name>
<evidence type="ECO:0000313" key="2">
    <source>
        <dbReference type="Proteomes" id="UP000276133"/>
    </source>
</evidence>
<organism evidence="1 2">
    <name type="scientific">Brachionus plicatilis</name>
    <name type="common">Marine rotifer</name>
    <name type="synonym">Brachionus muelleri</name>
    <dbReference type="NCBI Taxonomy" id="10195"/>
    <lineage>
        <taxon>Eukaryota</taxon>
        <taxon>Metazoa</taxon>
        <taxon>Spiralia</taxon>
        <taxon>Gnathifera</taxon>
        <taxon>Rotifera</taxon>
        <taxon>Eurotatoria</taxon>
        <taxon>Monogononta</taxon>
        <taxon>Pseudotrocha</taxon>
        <taxon>Ploima</taxon>
        <taxon>Brachionidae</taxon>
        <taxon>Brachionus</taxon>
    </lineage>
</organism>
<sequence>MRSLPSKRLLRILFGRIFEKIAFQYQLQTNDWHNWTLNRLYLMRTRSNYYIPNSSEQDRILSDKI</sequence>
<evidence type="ECO:0000313" key="1">
    <source>
        <dbReference type="EMBL" id="RNA15672.1"/>
    </source>
</evidence>